<evidence type="ECO:0000313" key="3">
    <source>
        <dbReference type="Proteomes" id="UP000031668"/>
    </source>
</evidence>
<evidence type="ECO:0000313" key="2">
    <source>
        <dbReference type="EMBL" id="KII68941.1"/>
    </source>
</evidence>
<name>A0A0C2MNX1_THEKT</name>
<dbReference type="InterPro" id="IPR024445">
    <property type="entry name" value="Tnp_ISXO2-like"/>
</dbReference>
<dbReference type="PANTHER" id="PTHR47163">
    <property type="entry name" value="DDE_TNP_IS1595 DOMAIN-CONTAINING PROTEIN"/>
    <property type="match status" value="1"/>
</dbReference>
<feature type="domain" description="ISXO2-like transposase" evidence="1">
    <location>
        <begin position="20"/>
        <end position="165"/>
    </location>
</feature>
<organism evidence="2 3">
    <name type="scientific">Thelohanellus kitauei</name>
    <name type="common">Myxosporean</name>
    <dbReference type="NCBI Taxonomy" id="669202"/>
    <lineage>
        <taxon>Eukaryota</taxon>
        <taxon>Metazoa</taxon>
        <taxon>Cnidaria</taxon>
        <taxon>Myxozoa</taxon>
        <taxon>Myxosporea</taxon>
        <taxon>Bivalvulida</taxon>
        <taxon>Platysporina</taxon>
        <taxon>Myxobolidae</taxon>
        <taxon>Thelohanellus</taxon>
    </lineage>
</organism>
<dbReference type="PANTHER" id="PTHR47163:SF2">
    <property type="entry name" value="SI:DKEY-17M8.2"/>
    <property type="match status" value="1"/>
</dbReference>
<dbReference type="AlphaFoldDB" id="A0A0C2MNX1"/>
<comment type="caution">
    <text evidence="2">The sequence shown here is derived from an EMBL/GenBank/DDBJ whole genome shotgun (WGS) entry which is preliminary data.</text>
</comment>
<dbReference type="OrthoDB" id="5945490at2759"/>
<gene>
    <name evidence="2" type="ORF">RF11_13554</name>
</gene>
<evidence type="ECO:0000259" key="1">
    <source>
        <dbReference type="SMART" id="SM01126"/>
    </source>
</evidence>
<sequence length="228" mass="26783">MCLAVCMLKMLEASHDPNFLLGGEGNIVEINEAKFGRRKLHQGRQVEGIWVFGALQRRSETSERRMFMCAVHDRTADTLIPIITKWIKPSNMNQNITDTKIISDGWASYLQIEAIENKNYMHEVVIHHDNFVDPDTGAHANNIEGGWRWTRNFMPLAGTRKWLYDTYIWDMCYRYQFLDGVKGECVHTFLSRVREIYDPHWFELYFSRNTLETQSDFLISRPIDNEVN</sequence>
<dbReference type="Pfam" id="PF12762">
    <property type="entry name" value="DDE_Tnp_IS1595"/>
    <property type="match status" value="1"/>
</dbReference>
<keyword evidence="3" id="KW-1185">Reference proteome</keyword>
<protein>
    <recommendedName>
        <fullName evidence="1">ISXO2-like transposase domain-containing protein</fullName>
    </recommendedName>
</protein>
<dbReference type="SMART" id="SM01126">
    <property type="entry name" value="DDE_Tnp_IS1595"/>
    <property type="match status" value="1"/>
</dbReference>
<dbReference type="InterPro" id="IPR053164">
    <property type="entry name" value="IS1016-like_transposase"/>
</dbReference>
<accession>A0A0C2MNX1</accession>
<reference evidence="2 3" key="1">
    <citation type="journal article" date="2014" name="Genome Biol. Evol.">
        <title>The genome of the myxosporean Thelohanellus kitauei shows adaptations to nutrient acquisition within its fish host.</title>
        <authorList>
            <person name="Yang Y."/>
            <person name="Xiong J."/>
            <person name="Zhou Z."/>
            <person name="Huo F."/>
            <person name="Miao W."/>
            <person name="Ran C."/>
            <person name="Liu Y."/>
            <person name="Zhang J."/>
            <person name="Feng J."/>
            <person name="Wang M."/>
            <person name="Wang M."/>
            <person name="Wang L."/>
            <person name="Yao B."/>
        </authorList>
    </citation>
    <scope>NUCLEOTIDE SEQUENCE [LARGE SCALE GENOMIC DNA]</scope>
    <source>
        <strain evidence="2">Wuqing</strain>
    </source>
</reference>
<proteinExistence type="predicted"/>
<dbReference type="Proteomes" id="UP000031668">
    <property type="component" value="Unassembled WGS sequence"/>
</dbReference>
<dbReference type="EMBL" id="JWZT01002662">
    <property type="protein sequence ID" value="KII68941.1"/>
    <property type="molecule type" value="Genomic_DNA"/>
</dbReference>